<evidence type="ECO:0000313" key="2">
    <source>
        <dbReference type="Proteomes" id="UP000245207"/>
    </source>
</evidence>
<accession>A0A2U1MF96</accession>
<name>A0A2U1MF96_ARTAN</name>
<comment type="caution">
    <text evidence="1">The sequence shown here is derived from an EMBL/GenBank/DDBJ whole genome shotgun (WGS) entry which is preliminary data.</text>
</comment>
<organism evidence="1 2">
    <name type="scientific">Artemisia annua</name>
    <name type="common">Sweet wormwood</name>
    <dbReference type="NCBI Taxonomy" id="35608"/>
    <lineage>
        <taxon>Eukaryota</taxon>
        <taxon>Viridiplantae</taxon>
        <taxon>Streptophyta</taxon>
        <taxon>Embryophyta</taxon>
        <taxon>Tracheophyta</taxon>
        <taxon>Spermatophyta</taxon>
        <taxon>Magnoliopsida</taxon>
        <taxon>eudicotyledons</taxon>
        <taxon>Gunneridae</taxon>
        <taxon>Pentapetalae</taxon>
        <taxon>asterids</taxon>
        <taxon>campanulids</taxon>
        <taxon>Asterales</taxon>
        <taxon>Asteraceae</taxon>
        <taxon>Asteroideae</taxon>
        <taxon>Anthemideae</taxon>
        <taxon>Artemisiinae</taxon>
        <taxon>Artemisia</taxon>
    </lineage>
</organism>
<reference evidence="1 2" key="1">
    <citation type="journal article" date="2018" name="Mol. Plant">
        <title>The genome of Artemisia annua provides insight into the evolution of Asteraceae family and artemisinin biosynthesis.</title>
        <authorList>
            <person name="Shen Q."/>
            <person name="Zhang L."/>
            <person name="Liao Z."/>
            <person name="Wang S."/>
            <person name="Yan T."/>
            <person name="Shi P."/>
            <person name="Liu M."/>
            <person name="Fu X."/>
            <person name="Pan Q."/>
            <person name="Wang Y."/>
            <person name="Lv Z."/>
            <person name="Lu X."/>
            <person name="Zhang F."/>
            <person name="Jiang W."/>
            <person name="Ma Y."/>
            <person name="Chen M."/>
            <person name="Hao X."/>
            <person name="Li L."/>
            <person name="Tang Y."/>
            <person name="Lv G."/>
            <person name="Zhou Y."/>
            <person name="Sun X."/>
            <person name="Brodelius P.E."/>
            <person name="Rose J.K.C."/>
            <person name="Tang K."/>
        </authorList>
    </citation>
    <scope>NUCLEOTIDE SEQUENCE [LARGE SCALE GENOMIC DNA]</scope>
    <source>
        <strain evidence="2">cv. Huhao1</strain>
        <tissue evidence="1">Leaf</tissue>
    </source>
</reference>
<proteinExistence type="predicted"/>
<dbReference type="EMBL" id="PKPP01005491">
    <property type="protein sequence ID" value="PWA59930.1"/>
    <property type="molecule type" value="Genomic_DNA"/>
</dbReference>
<gene>
    <name evidence="1" type="ORF">CTI12_AA218660</name>
</gene>
<dbReference type="STRING" id="35608.A0A2U1MF96"/>
<dbReference type="OrthoDB" id="2384350at2759"/>
<dbReference type="AlphaFoldDB" id="A0A2U1MF96"/>
<sequence length="70" mass="7804">MQISGCMTHYVKGKPIALDHEGDSCTQELHRVTKLESVCRSPNVYFEADIAVNLEAELARSKRIKCPAVD</sequence>
<evidence type="ECO:0000313" key="1">
    <source>
        <dbReference type="EMBL" id="PWA59930.1"/>
    </source>
</evidence>
<protein>
    <submittedName>
        <fullName evidence="1">Breast cancer susceptibility1</fullName>
    </submittedName>
</protein>
<dbReference type="Proteomes" id="UP000245207">
    <property type="component" value="Unassembled WGS sequence"/>
</dbReference>
<keyword evidence="2" id="KW-1185">Reference proteome</keyword>